<reference evidence="5 6" key="1">
    <citation type="submission" date="2022-03" db="EMBL/GenBank/DDBJ databases">
        <title>Genomic Encyclopedia of Type Strains, Phase III (KMG-III): the genomes of soil and plant-associated and newly described type strains.</title>
        <authorList>
            <person name="Whitman W."/>
        </authorList>
    </citation>
    <scope>NUCLEOTIDE SEQUENCE [LARGE SCALE GENOMIC DNA]</scope>
    <source>
        <strain evidence="5 6">BSker1</strain>
    </source>
</reference>
<dbReference type="PANTHER" id="PTHR30093">
    <property type="entry name" value="GENERAL SECRETION PATHWAY PROTEIN G"/>
    <property type="match status" value="1"/>
</dbReference>
<keyword evidence="6" id="KW-1185">Reference proteome</keyword>
<dbReference type="Pfam" id="PF00114">
    <property type="entry name" value="Pilin"/>
    <property type="match status" value="1"/>
</dbReference>
<evidence type="ECO:0000313" key="6">
    <source>
        <dbReference type="Proteomes" id="UP001523550"/>
    </source>
</evidence>
<dbReference type="Gene3D" id="3.30.700.10">
    <property type="entry name" value="Glycoprotein, Type 4 Pilin"/>
    <property type="match status" value="1"/>
</dbReference>
<dbReference type="PROSITE" id="PS00409">
    <property type="entry name" value="PROKAR_NTER_METHYL"/>
    <property type="match status" value="1"/>
</dbReference>
<keyword evidence="4" id="KW-0472">Membrane</keyword>
<name>A0ABT1G6Z5_9GAMM</name>
<organism evidence="5 6">
    <name type="scientific">Natronospira proteinivora</name>
    <dbReference type="NCBI Taxonomy" id="1807133"/>
    <lineage>
        <taxon>Bacteria</taxon>
        <taxon>Pseudomonadati</taxon>
        <taxon>Pseudomonadota</taxon>
        <taxon>Gammaproteobacteria</taxon>
        <taxon>Natronospirales</taxon>
        <taxon>Natronospiraceae</taxon>
        <taxon>Natronospira</taxon>
    </lineage>
</organism>
<dbReference type="EMBL" id="JALJYF010000001">
    <property type="protein sequence ID" value="MCP1726123.1"/>
    <property type="molecule type" value="Genomic_DNA"/>
</dbReference>
<accession>A0ABT1G6Z5</accession>
<evidence type="ECO:0000313" key="5">
    <source>
        <dbReference type="EMBL" id="MCP1726123.1"/>
    </source>
</evidence>
<dbReference type="Proteomes" id="UP001523550">
    <property type="component" value="Unassembled WGS sequence"/>
</dbReference>
<dbReference type="InterPro" id="IPR045584">
    <property type="entry name" value="Pilin-like"/>
</dbReference>
<evidence type="ECO:0000256" key="4">
    <source>
        <dbReference type="SAM" id="Phobius"/>
    </source>
</evidence>
<feature type="transmembrane region" description="Helical" evidence="4">
    <location>
        <begin position="12"/>
        <end position="30"/>
    </location>
</feature>
<dbReference type="Pfam" id="PF07963">
    <property type="entry name" value="N_methyl"/>
    <property type="match status" value="1"/>
</dbReference>
<comment type="similarity">
    <text evidence="1 3">Belongs to the N-Me-Phe pilin family.</text>
</comment>
<dbReference type="PANTHER" id="PTHR30093:SF34">
    <property type="entry name" value="PREPILIN PEPTIDASE-DEPENDENT PROTEIN D"/>
    <property type="match status" value="1"/>
</dbReference>
<keyword evidence="2" id="KW-0488">Methylation</keyword>
<evidence type="ECO:0000256" key="1">
    <source>
        <dbReference type="ARBA" id="ARBA00005233"/>
    </source>
</evidence>
<sequence>MQRQPRNQGFTLIELMIVVAIIGILAAIAIPQYTNYIARSQFAECNNLLAGARTPLEEYIASRGFPRFENEITTVADLNDKLGIRVHGRHGGLNDPEVDSSGDNPSMTLSCQFGSDAAGVPDDVDIEVAAALDGRAYGLTFQVDENDQRAWRCADDSDFSESELDLLGSGICRGW</sequence>
<keyword evidence="4" id="KW-0812">Transmembrane</keyword>
<comment type="caution">
    <text evidence="5">The sequence shown here is derived from an EMBL/GenBank/DDBJ whole genome shotgun (WGS) entry which is preliminary data.</text>
</comment>
<dbReference type="RefSeq" id="WP_374728461.1">
    <property type="nucleotide sequence ID" value="NZ_JALJYF010000001.1"/>
</dbReference>
<keyword evidence="3" id="KW-0281">Fimbrium</keyword>
<keyword evidence="4" id="KW-1133">Transmembrane helix</keyword>
<dbReference type="InterPro" id="IPR012902">
    <property type="entry name" value="N_methyl_site"/>
</dbReference>
<evidence type="ECO:0000256" key="2">
    <source>
        <dbReference type="ARBA" id="ARBA00022481"/>
    </source>
</evidence>
<gene>
    <name evidence="5" type="ORF">J2T60_000088</name>
</gene>
<dbReference type="NCBIfam" id="TIGR02532">
    <property type="entry name" value="IV_pilin_GFxxxE"/>
    <property type="match status" value="1"/>
</dbReference>
<evidence type="ECO:0000256" key="3">
    <source>
        <dbReference type="RuleBase" id="RU000389"/>
    </source>
</evidence>
<dbReference type="SUPFAM" id="SSF54523">
    <property type="entry name" value="Pili subunits"/>
    <property type="match status" value="1"/>
</dbReference>
<protein>
    <submittedName>
        <fullName evidence="5">Type IV pilus assembly protein PilA</fullName>
    </submittedName>
</protein>
<dbReference type="InterPro" id="IPR001082">
    <property type="entry name" value="Pilin"/>
</dbReference>
<proteinExistence type="inferred from homology"/>